<dbReference type="EMBL" id="PZZP01000001">
    <property type="protein sequence ID" value="PTM57747.1"/>
    <property type="molecule type" value="Genomic_DNA"/>
</dbReference>
<dbReference type="PANTHER" id="PTHR43615">
    <property type="entry name" value="PHOSPHOENOLPYRUVATE SYNTHASE-RELATED"/>
    <property type="match status" value="1"/>
</dbReference>
<reference evidence="3 4" key="1">
    <citation type="submission" date="2018-04" db="EMBL/GenBank/DDBJ databases">
        <title>Genomic Encyclopedia of Archaeal and Bacterial Type Strains, Phase II (KMG-II): from individual species to whole genera.</title>
        <authorList>
            <person name="Goeker M."/>
        </authorList>
    </citation>
    <scope>NUCLEOTIDE SEQUENCE [LARGE SCALE GENOMIC DNA]</scope>
    <source>
        <strain evidence="3 4">DSM 45169</strain>
    </source>
</reference>
<dbReference type="GO" id="GO:0016301">
    <property type="term" value="F:kinase activity"/>
    <property type="evidence" value="ECO:0007669"/>
    <property type="project" value="UniProtKB-KW"/>
</dbReference>
<dbReference type="InterPro" id="IPR013815">
    <property type="entry name" value="ATP_grasp_subdomain_1"/>
</dbReference>
<dbReference type="InterPro" id="IPR002192">
    <property type="entry name" value="PPDK_AMP/ATP-bd"/>
</dbReference>
<dbReference type="OrthoDB" id="9765468at2"/>
<protein>
    <submittedName>
        <fullName evidence="3">Pyruvate,water dikinase</fullName>
    </submittedName>
</protein>
<comment type="caution">
    <text evidence="3">The sequence shown here is derived from an EMBL/GenBank/DDBJ whole genome shotgun (WGS) entry which is preliminary data.</text>
</comment>
<evidence type="ECO:0000313" key="4">
    <source>
        <dbReference type="Proteomes" id="UP000241639"/>
    </source>
</evidence>
<dbReference type="Gene3D" id="3.50.30.10">
    <property type="entry name" value="Phosphohistidine domain"/>
    <property type="match status" value="1"/>
</dbReference>
<dbReference type="InterPro" id="IPR051549">
    <property type="entry name" value="PEP_Utilizing_Enz"/>
</dbReference>
<keyword evidence="4" id="KW-1185">Reference proteome</keyword>
<dbReference type="AlphaFoldDB" id="A0A2T4Z766"/>
<gene>
    <name evidence="3" type="ORF">C8J48_0299</name>
</gene>
<dbReference type="Gene3D" id="3.30.1490.20">
    <property type="entry name" value="ATP-grasp fold, A domain"/>
    <property type="match status" value="1"/>
</dbReference>
<dbReference type="RefSeq" id="WP_146160431.1">
    <property type="nucleotide sequence ID" value="NZ_PZZP01000001.1"/>
</dbReference>
<dbReference type="GO" id="GO:0005524">
    <property type="term" value="F:ATP binding"/>
    <property type="evidence" value="ECO:0007669"/>
    <property type="project" value="InterPro"/>
</dbReference>
<keyword evidence="3" id="KW-0808">Transferase</keyword>
<keyword evidence="3" id="KW-0418">Kinase</keyword>
<feature type="domain" description="Pyruvate phosphate dikinase AMP/ATP-binding" evidence="2">
    <location>
        <begin position="15"/>
        <end position="298"/>
    </location>
</feature>
<evidence type="ECO:0000259" key="1">
    <source>
        <dbReference type="Pfam" id="PF00391"/>
    </source>
</evidence>
<dbReference type="Pfam" id="PF00391">
    <property type="entry name" value="PEP-utilizers"/>
    <property type="match status" value="1"/>
</dbReference>
<dbReference type="SUPFAM" id="SSF56059">
    <property type="entry name" value="Glutathione synthetase ATP-binding domain-like"/>
    <property type="match status" value="1"/>
</dbReference>
<evidence type="ECO:0000259" key="2">
    <source>
        <dbReference type="Pfam" id="PF01326"/>
    </source>
</evidence>
<evidence type="ECO:0000313" key="3">
    <source>
        <dbReference type="EMBL" id="PTM57747.1"/>
    </source>
</evidence>
<feature type="domain" description="PEP-utilising enzyme mobile" evidence="1">
    <location>
        <begin position="757"/>
        <end position="828"/>
    </location>
</feature>
<dbReference type="Proteomes" id="UP000241639">
    <property type="component" value="Unassembled WGS sequence"/>
</dbReference>
<dbReference type="Pfam" id="PF01326">
    <property type="entry name" value="PPDK_N"/>
    <property type="match status" value="1"/>
</dbReference>
<organism evidence="3 4">
    <name type="scientific">Desmospora activa DSM 45169</name>
    <dbReference type="NCBI Taxonomy" id="1121389"/>
    <lineage>
        <taxon>Bacteria</taxon>
        <taxon>Bacillati</taxon>
        <taxon>Bacillota</taxon>
        <taxon>Bacilli</taxon>
        <taxon>Bacillales</taxon>
        <taxon>Thermoactinomycetaceae</taxon>
        <taxon>Desmospora</taxon>
    </lineage>
</organism>
<proteinExistence type="predicted"/>
<dbReference type="Gene3D" id="3.30.470.20">
    <property type="entry name" value="ATP-grasp fold, B domain"/>
    <property type="match status" value="1"/>
</dbReference>
<dbReference type="SUPFAM" id="SSF52009">
    <property type="entry name" value="Phosphohistidine domain"/>
    <property type="match status" value="1"/>
</dbReference>
<dbReference type="InterPro" id="IPR036637">
    <property type="entry name" value="Phosphohistidine_dom_sf"/>
</dbReference>
<dbReference type="InterPro" id="IPR008279">
    <property type="entry name" value="PEP-util_enz_mobile_dom"/>
</dbReference>
<keyword evidence="3" id="KW-0670">Pyruvate</keyword>
<accession>A0A2T4Z766</accession>
<sequence length="852" mass="95697">MYTVSFGDIGQTDAKVGAKAENLSFLVEHGFPVPAGFVVTMDAFLRVLEENELCFENTEEWGQKLSTLQIPLEVQTELENAFQPLLDTYGSVAVRSSSEAEDLEGASFAGQYETFLHIRTFAELQEKLKACWASMFAPAVVQYLQQMEMDTTVLPMGVIVQGLVKSDVSGVIFSTNPVSNNAEEMMINASYGLGEGIVSGVVSPDLWTVRKEDGTTIAKELGSKEVEIHPDVRGTKTLATPLEDRDRFCLEEEPIFALVQLTQRIEELYGHAVDVEFALKDGQIYLLQARPITGLTAKPLSEFQQSITLGEAERQDGCWVQFDNLTGALTPLDASFLIPIVPVAMQAENQPMPMKMKLYKGHVYTFMSPPPGAEEMDMEKMMAEQYKKMAPLFPHLQQRMMDAINTHLLPQYRRFEEEAHNPLALEEAWKKVQELYEFHKKAWQVHFEVVIPQGALNMALAKTYQELLGEEDTTAVHELLTGTMNKFLETERELCKLAEQVKAEPELYALFRENEPEKLWSLLSNSAQGESFLAAVKDFLSVYGYRPIHDHRISETWVENPTHAMRAIASYVERDYDFDAEFQQGVEKRQARVEEVLRRIPEGEGKQRFMQLHQWALDAACVRDDHHFYIDAMLPAYSHLFLLNVGKTLVRHRVLAAPQDILYLYWDELLDCLQKPQSMVEEVERRKEEHHQNQHRSLPSYFGEIPAALKENPMMKELFGSIEVKSTDDLIVGNAASSGTYTGVVKVIQGPAEFGKLQEGEVLVCKTTTPTWMTLFATAGAVVTDGGGVLSHTGIIAREYGLPAVLGTKVATQRLQDGDKVMVDGTHGTVTVVEAVLNEAAATVAVRREERR</sequence>
<name>A0A2T4Z766_9BACL</name>
<dbReference type="PANTHER" id="PTHR43615:SF1">
    <property type="entry name" value="PPDK_N DOMAIN-CONTAINING PROTEIN"/>
    <property type="match status" value="1"/>
</dbReference>